<evidence type="ECO:0008006" key="8">
    <source>
        <dbReference type="Google" id="ProtNLM"/>
    </source>
</evidence>
<dbReference type="KEGG" id="ptn:PTRA_b0322"/>
<dbReference type="OrthoDB" id="9814005at2"/>
<dbReference type="InterPro" id="IPR046348">
    <property type="entry name" value="SIS_dom_sf"/>
</dbReference>
<dbReference type="PROSITE" id="PS51071">
    <property type="entry name" value="HTH_RPIR"/>
    <property type="match status" value="1"/>
</dbReference>
<sequence>MTSDKSALALDELNVEIAEKFSVLSKRLQLVAKYVLDSPNEIAFGTVAIIANDANVHPSTLIRFAHAFGFSGFSDMQKLFQNKLLQESPNYEERIKLIKDDTSLEDANAGIRLLEQFSQANSNALANLKSSVKQSDLDRARDILIQADSIHVMAVRRAFPVASYLAYLFNHINLRCFLLDGIGGMHHEQAKLIKNNDALIVITFFPYADETQQSVDYAIANGNPIIVFTDSPLSPLANKATVCFIVKEAEIHSFRSLTSTMCLVQALSIMLAHQLNITNSTEPGLISGG</sequence>
<reference evidence="6 7" key="1">
    <citation type="submission" date="2015-03" db="EMBL/GenBank/DDBJ databases">
        <authorList>
            <person name="Murphy D."/>
        </authorList>
    </citation>
    <scope>NUCLEOTIDE SEQUENCE [LARGE SCALE GENOMIC DNA]</scope>
    <source>
        <strain evidence="6 7">KMM 520</strain>
    </source>
</reference>
<dbReference type="InterPro" id="IPR036388">
    <property type="entry name" value="WH-like_DNA-bd_sf"/>
</dbReference>
<evidence type="ECO:0000259" key="5">
    <source>
        <dbReference type="PROSITE" id="PS51464"/>
    </source>
</evidence>
<keyword evidence="3" id="KW-0804">Transcription</keyword>
<dbReference type="InterPro" id="IPR009057">
    <property type="entry name" value="Homeodomain-like_sf"/>
</dbReference>
<dbReference type="InterPro" id="IPR001347">
    <property type="entry name" value="SIS_dom"/>
</dbReference>
<protein>
    <recommendedName>
        <fullName evidence="8">HTH rpiR-type domain-containing protein</fullName>
    </recommendedName>
</protein>
<dbReference type="GO" id="GO:0097367">
    <property type="term" value="F:carbohydrate derivative binding"/>
    <property type="evidence" value="ECO:0007669"/>
    <property type="project" value="InterPro"/>
</dbReference>
<proteinExistence type="predicted"/>
<dbReference type="Proteomes" id="UP000065261">
    <property type="component" value="Chromosome II"/>
</dbReference>
<dbReference type="SUPFAM" id="SSF46689">
    <property type="entry name" value="Homeodomain-like"/>
    <property type="match status" value="1"/>
</dbReference>
<dbReference type="InterPro" id="IPR000281">
    <property type="entry name" value="HTH_RpiR"/>
</dbReference>
<evidence type="ECO:0000256" key="3">
    <source>
        <dbReference type="ARBA" id="ARBA00023163"/>
    </source>
</evidence>
<dbReference type="Gene3D" id="3.40.50.10490">
    <property type="entry name" value="Glucose-6-phosphate isomerase like protein, domain 1"/>
    <property type="match status" value="1"/>
</dbReference>
<gene>
    <name evidence="6" type="ORF">PTRA_b0322</name>
</gene>
<dbReference type="CDD" id="cd05013">
    <property type="entry name" value="SIS_RpiR"/>
    <property type="match status" value="1"/>
</dbReference>
<dbReference type="InterPro" id="IPR047640">
    <property type="entry name" value="RpiR-like"/>
</dbReference>
<organism evidence="6">
    <name type="scientific">Pseudoalteromonas translucida KMM 520</name>
    <dbReference type="NCBI Taxonomy" id="1315283"/>
    <lineage>
        <taxon>Bacteria</taxon>
        <taxon>Pseudomonadati</taxon>
        <taxon>Pseudomonadota</taxon>
        <taxon>Gammaproteobacteria</taxon>
        <taxon>Alteromonadales</taxon>
        <taxon>Pseudoalteromonadaceae</taxon>
        <taxon>Pseudoalteromonas</taxon>
    </lineage>
</organism>
<keyword evidence="2" id="KW-0238">DNA-binding</keyword>
<dbReference type="PANTHER" id="PTHR30514:SF20">
    <property type="entry name" value="TRANSCRIPTIONAL REGULATOR"/>
    <property type="match status" value="1"/>
</dbReference>
<feature type="domain" description="SIS" evidence="5">
    <location>
        <begin position="140"/>
        <end position="277"/>
    </location>
</feature>
<evidence type="ECO:0000313" key="7">
    <source>
        <dbReference type="Proteomes" id="UP000065261"/>
    </source>
</evidence>
<evidence type="ECO:0000256" key="1">
    <source>
        <dbReference type="ARBA" id="ARBA00023015"/>
    </source>
</evidence>
<dbReference type="Pfam" id="PF01380">
    <property type="entry name" value="SIS"/>
    <property type="match status" value="1"/>
</dbReference>
<accession>A0A0U2X2H5</accession>
<dbReference type="GO" id="GO:0003700">
    <property type="term" value="F:DNA-binding transcription factor activity"/>
    <property type="evidence" value="ECO:0007669"/>
    <property type="project" value="InterPro"/>
</dbReference>
<name>A0A0U2X2H5_9GAMM</name>
<dbReference type="GO" id="GO:1901135">
    <property type="term" value="P:carbohydrate derivative metabolic process"/>
    <property type="evidence" value="ECO:0007669"/>
    <property type="project" value="InterPro"/>
</dbReference>
<evidence type="ECO:0000259" key="4">
    <source>
        <dbReference type="PROSITE" id="PS51071"/>
    </source>
</evidence>
<keyword evidence="1" id="KW-0805">Transcription regulation</keyword>
<dbReference type="AlphaFoldDB" id="A0A0U2X2H5"/>
<evidence type="ECO:0000313" key="6">
    <source>
        <dbReference type="EMBL" id="ALS34824.1"/>
    </source>
</evidence>
<dbReference type="PROSITE" id="PS51464">
    <property type="entry name" value="SIS"/>
    <property type="match status" value="1"/>
</dbReference>
<feature type="domain" description="HTH rpiR-type" evidence="4">
    <location>
        <begin position="11"/>
        <end position="87"/>
    </location>
</feature>
<evidence type="ECO:0000256" key="2">
    <source>
        <dbReference type="ARBA" id="ARBA00023125"/>
    </source>
</evidence>
<dbReference type="PANTHER" id="PTHR30514">
    <property type="entry name" value="GLUCOKINASE"/>
    <property type="match status" value="1"/>
</dbReference>
<dbReference type="PATRIC" id="fig|1315283.4.peg.3413"/>
<dbReference type="Gene3D" id="1.10.10.10">
    <property type="entry name" value="Winged helix-like DNA-binding domain superfamily/Winged helix DNA-binding domain"/>
    <property type="match status" value="1"/>
</dbReference>
<dbReference type="GO" id="GO:0003677">
    <property type="term" value="F:DNA binding"/>
    <property type="evidence" value="ECO:0007669"/>
    <property type="project" value="UniProtKB-KW"/>
</dbReference>
<dbReference type="SUPFAM" id="SSF53697">
    <property type="entry name" value="SIS domain"/>
    <property type="match status" value="1"/>
</dbReference>
<dbReference type="InterPro" id="IPR035472">
    <property type="entry name" value="RpiR-like_SIS"/>
</dbReference>
<dbReference type="RefSeq" id="WP_058374845.1">
    <property type="nucleotide sequence ID" value="NZ_CP011035.1"/>
</dbReference>
<dbReference type="EMBL" id="CP011035">
    <property type="protein sequence ID" value="ALS34824.1"/>
    <property type="molecule type" value="Genomic_DNA"/>
</dbReference>
<dbReference type="Pfam" id="PF01418">
    <property type="entry name" value="HTH_6"/>
    <property type="match status" value="1"/>
</dbReference>